<feature type="transmembrane region" description="Helical" evidence="1">
    <location>
        <begin position="113"/>
        <end position="138"/>
    </location>
</feature>
<dbReference type="InParanoid" id="A0A6M4H3R6"/>
<protein>
    <recommendedName>
        <fullName evidence="4">DUF2975 domain-containing protein</fullName>
    </recommendedName>
</protein>
<accession>A0A6M4H3R6</accession>
<evidence type="ECO:0000313" key="3">
    <source>
        <dbReference type="Proteomes" id="UP000503096"/>
    </source>
</evidence>
<keyword evidence="1" id="KW-1133">Transmembrane helix</keyword>
<dbReference type="EMBL" id="CP053073">
    <property type="protein sequence ID" value="QJR14080.1"/>
    <property type="molecule type" value="Genomic_DNA"/>
</dbReference>
<keyword evidence="3" id="KW-1185">Reference proteome</keyword>
<dbReference type="KEGG" id="upl:DSM104440_00873"/>
<dbReference type="AlphaFoldDB" id="A0A6M4H3R6"/>
<gene>
    <name evidence="2" type="ORF">DSM104440_00873</name>
</gene>
<keyword evidence="1" id="KW-0812">Transmembrane</keyword>
<feature type="transmembrane region" description="Helical" evidence="1">
    <location>
        <begin position="16"/>
        <end position="38"/>
    </location>
</feature>
<dbReference type="Pfam" id="PF11188">
    <property type="entry name" value="DUF2975"/>
    <property type="match status" value="1"/>
</dbReference>
<sequence length="188" mass="20974">MTPDSTPSALQRLSRWIRFAAIAFATCVVAIHSLGWFWPEVAGKAHHASHGVMLLAGVPLNLLATLEPGERVLVSVVSVPYLVVFVWAFYRLVKMLRGFERGAFFDRETVGHLRAFAGLLLLAKLLSLLAMHLRVALVVHVLGHNKSRFVVNLSSDDLSILLMCALFFAIAYMMEEGRKLAEENREFV</sequence>
<proteinExistence type="predicted"/>
<keyword evidence="1" id="KW-0472">Membrane</keyword>
<dbReference type="RefSeq" id="WP_171160868.1">
    <property type="nucleotide sequence ID" value="NZ_CP053073.1"/>
</dbReference>
<evidence type="ECO:0000313" key="2">
    <source>
        <dbReference type="EMBL" id="QJR14080.1"/>
    </source>
</evidence>
<evidence type="ECO:0000256" key="1">
    <source>
        <dbReference type="SAM" id="Phobius"/>
    </source>
</evidence>
<evidence type="ECO:0008006" key="4">
    <source>
        <dbReference type="Google" id="ProtNLM"/>
    </source>
</evidence>
<reference evidence="2 3" key="1">
    <citation type="submission" date="2020-04" db="EMBL/GenBank/DDBJ databases">
        <title>Usitatibacter rugosus gen. nov., sp. nov. and Usitatibacter palustris sp. nov., novel members of Usitatibacteraceae fam. nov. within the order Nitrosomonadales isolated from soil.</title>
        <authorList>
            <person name="Huber K.J."/>
            <person name="Neumann-Schaal M."/>
            <person name="Geppert A."/>
            <person name="Luckner M."/>
            <person name="Wanner G."/>
            <person name="Overmann J."/>
        </authorList>
    </citation>
    <scope>NUCLEOTIDE SEQUENCE [LARGE SCALE GENOMIC DNA]</scope>
    <source>
        <strain evidence="2 3">Swamp67</strain>
    </source>
</reference>
<dbReference type="InterPro" id="IPR021354">
    <property type="entry name" value="DUF2975"/>
</dbReference>
<organism evidence="2 3">
    <name type="scientific">Usitatibacter palustris</name>
    <dbReference type="NCBI Taxonomy" id="2732487"/>
    <lineage>
        <taxon>Bacteria</taxon>
        <taxon>Pseudomonadati</taxon>
        <taxon>Pseudomonadota</taxon>
        <taxon>Betaproteobacteria</taxon>
        <taxon>Nitrosomonadales</taxon>
        <taxon>Usitatibacteraceae</taxon>
        <taxon>Usitatibacter</taxon>
    </lineage>
</organism>
<name>A0A6M4H3R6_9PROT</name>
<feature type="transmembrane region" description="Helical" evidence="1">
    <location>
        <begin position="72"/>
        <end position="93"/>
    </location>
</feature>
<dbReference type="Proteomes" id="UP000503096">
    <property type="component" value="Chromosome"/>
</dbReference>
<feature type="transmembrane region" description="Helical" evidence="1">
    <location>
        <begin position="158"/>
        <end position="175"/>
    </location>
</feature>